<gene>
    <name evidence="1" type="ORF">SAMN04488109_0793</name>
</gene>
<organism evidence="1 2">
    <name type="scientific">Chryseolinea serpens</name>
    <dbReference type="NCBI Taxonomy" id="947013"/>
    <lineage>
        <taxon>Bacteria</taxon>
        <taxon>Pseudomonadati</taxon>
        <taxon>Bacteroidota</taxon>
        <taxon>Cytophagia</taxon>
        <taxon>Cytophagales</taxon>
        <taxon>Fulvivirgaceae</taxon>
        <taxon>Chryseolinea</taxon>
    </lineage>
</organism>
<dbReference type="AlphaFoldDB" id="A0A1M5KSV3"/>
<dbReference type="EMBL" id="FQWQ01000001">
    <property type="protein sequence ID" value="SHG55243.1"/>
    <property type="molecule type" value="Genomic_DNA"/>
</dbReference>
<proteinExistence type="predicted"/>
<evidence type="ECO:0008006" key="3">
    <source>
        <dbReference type="Google" id="ProtNLM"/>
    </source>
</evidence>
<keyword evidence="2" id="KW-1185">Reference proteome</keyword>
<dbReference type="PROSITE" id="PS51257">
    <property type="entry name" value="PROKAR_LIPOPROTEIN"/>
    <property type="match status" value="1"/>
</dbReference>
<dbReference type="InterPro" id="IPR011047">
    <property type="entry name" value="Quinoprotein_ADH-like_sf"/>
</dbReference>
<reference evidence="1 2" key="1">
    <citation type="submission" date="2016-11" db="EMBL/GenBank/DDBJ databases">
        <authorList>
            <person name="Jaros S."/>
            <person name="Januszkiewicz K."/>
            <person name="Wedrychowicz H."/>
        </authorList>
    </citation>
    <scope>NUCLEOTIDE SEQUENCE [LARGE SCALE GENOMIC DNA]</scope>
    <source>
        <strain evidence="1 2">DSM 24574</strain>
    </source>
</reference>
<accession>A0A1M5KSV3</accession>
<protein>
    <recommendedName>
        <fullName evidence="3">DUF4374 domain-containing protein</fullName>
    </recommendedName>
</protein>
<sequence>MIKLKHAFPVLFLTSLVFSCSKDEGTGAGGAALDIADAQTLVLIDGSTNGLTGGRIKGTQDQQFNALYKIDTSGDLQEVHYSEGEGSIDVDKIIHLNTDYLVMLGKFVINDKNYFSLLVRKSDGAVFDFTDYDLNMENWKLGENFVKADGDGNLYYPMYDQIKKLDITDPQNIKRTDYLPSGQTAWFSDIDKAGNLLYNYDNDGTGINKFLRIKKVGGGIFDATVDGRTYRDFWLGNNGHFYINGTSEAGAAAIYKATIANSEVTVENVWSDDNNPAAGMVKLMFSTSSQGAYRIQKPNSILFLETFYDADHGGMSWEFFEDTNTVQAIDLPHLKEGSVFAHSSHYYYIGTGTDLYKVDINTHSYTKLLTSGEYEVYALSVDENDNLQFSGLRFSDGKRIFAEIRNGGGLTLVDEELDKKAVVLTRLN</sequence>
<dbReference type="Proteomes" id="UP000184212">
    <property type="component" value="Unassembled WGS sequence"/>
</dbReference>
<evidence type="ECO:0000313" key="1">
    <source>
        <dbReference type="EMBL" id="SHG55243.1"/>
    </source>
</evidence>
<dbReference type="RefSeq" id="WP_073131256.1">
    <property type="nucleotide sequence ID" value="NZ_FQWQ01000001.1"/>
</dbReference>
<name>A0A1M5KSV3_9BACT</name>
<dbReference type="SUPFAM" id="SSF50998">
    <property type="entry name" value="Quinoprotein alcohol dehydrogenase-like"/>
    <property type="match status" value="1"/>
</dbReference>
<dbReference type="OrthoDB" id="1096387at2"/>
<evidence type="ECO:0000313" key="2">
    <source>
        <dbReference type="Proteomes" id="UP000184212"/>
    </source>
</evidence>